<feature type="signal peptide" evidence="1">
    <location>
        <begin position="1"/>
        <end position="19"/>
    </location>
</feature>
<evidence type="ECO:0000259" key="2">
    <source>
        <dbReference type="Pfam" id="PF03781"/>
    </source>
</evidence>
<dbReference type="InterPro" id="IPR051043">
    <property type="entry name" value="Sulfatase_Mod_Factor_Kinase"/>
</dbReference>
<dbReference type="GO" id="GO:0120147">
    <property type="term" value="F:formylglycine-generating oxidase activity"/>
    <property type="evidence" value="ECO:0007669"/>
    <property type="project" value="TreeGrafter"/>
</dbReference>
<feature type="domain" description="Sulfatase-modifying factor enzyme-like" evidence="2">
    <location>
        <begin position="43"/>
        <end position="272"/>
    </location>
</feature>
<dbReference type="InterPro" id="IPR016187">
    <property type="entry name" value="CTDL_fold"/>
</dbReference>
<sequence length="322" mass="36148">MKKSTLLFLGGFIPATLLAQTNTGKPFEAYTQTIPGTQVSFKMQAIQGGEFLMGSPSTEKSRNSNEGPQKKVTLAPFFIGTHEVTFDAYDVYADEEKDKSPLPDGMTRPSPPYIDLTLGMGKSGGFPANSMSQYGALMYCRWLYEKTGIFYRLPTEAEWEYACRAGASTPYNFGNDSAALGDYAWYKANSGNVYHKVGQKKPNAWGLYDMLGNVAEWTMDQYDEQYFTKVDANNPVLKATTKTPRTIKGGHFQDDARSLRSAARLKSDINWNRRDPQIPKSKWWNADSPFIGFRLVSPKDQPTKEEAQQFFEDAINKFIGAR</sequence>
<protein>
    <submittedName>
        <fullName evidence="3">Formylglycine-generating enzyme required for sulfatase activity</fullName>
    </submittedName>
</protein>
<reference evidence="3 4" key="1">
    <citation type="submission" date="2018-06" db="EMBL/GenBank/DDBJ databases">
        <title>Genomic Encyclopedia of Archaeal and Bacterial Type Strains, Phase II (KMG-II): from individual species to whole genera.</title>
        <authorList>
            <person name="Goeker M."/>
        </authorList>
    </citation>
    <scope>NUCLEOTIDE SEQUENCE [LARGE SCALE GENOMIC DNA]</scope>
    <source>
        <strain evidence="3 4">DSM 23857</strain>
    </source>
</reference>
<dbReference type="OrthoDB" id="9768004at2"/>
<keyword evidence="4" id="KW-1185">Reference proteome</keyword>
<feature type="chain" id="PRO_5016245175" evidence="1">
    <location>
        <begin position="20"/>
        <end position="322"/>
    </location>
</feature>
<dbReference type="RefSeq" id="WP_111600083.1">
    <property type="nucleotide sequence ID" value="NZ_QLLL01000011.1"/>
</dbReference>
<dbReference type="SUPFAM" id="SSF56436">
    <property type="entry name" value="C-type lectin-like"/>
    <property type="match status" value="1"/>
</dbReference>
<dbReference type="AlphaFoldDB" id="A0A327Q472"/>
<keyword evidence="1" id="KW-0732">Signal</keyword>
<gene>
    <name evidence="3" type="ORF">LX64_04699</name>
</gene>
<accession>A0A327Q472</accession>
<name>A0A327Q472_9BACT</name>
<evidence type="ECO:0000313" key="4">
    <source>
        <dbReference type="Proteomes" id="UP000249547"/>
    </source>
</evidence>
<dbReference type="InterPro" id="IPR005532">
    <property type="entry name" value="SUMF_dom"/>
</dbReference>
<organism evidence="3 4">
    <name type="scientific">Chitinophaga skermanii</name>
    <dbReference type="NCBI Taxonomy" id="331697"/>
    <lineage>
        <taxon>Bacteria</taxon>
        <taxon>Pseudomonadati</taxon>
        <taxon>Bacteroidota</taxon>
        <taxon>Chitinophagia</taxon>
        <taxon>Chitinophagales</taxon>
        <taxon>Chitinophagaceae</taxon>
        <taxon>Chitinophaga</taxon>
    </lineage>
</organism>
<evidence type="ECO:0000256" key="1">
    <source>
        <dbReference type="SAM" id="SignalP"/>
    </source>
</evidence>
<proteinExistence type="predicted"/>
<dbReference type="EMBL" id="QLLL01000011">
    <property type="protein sequence ID" value="RAI98714.1"/>
    <property type="molecule type" value="Genomic_DNA"/>
</dbReference>
<dbReference type="InterPro" id="IPR042095">
    <property type="entry name" value="SUMF_sf"/>
</dbReference>
<dbReference type="PANTHER" id="PTHR23150:SF19">
    <property type="entry name" value="FORMYLGLYCINE-GENERATING ENZYME"/>
    <property type="match status" value="1"/>
</dbReference>
<dbReference type="Proteomes" id="UP000249547">
    <property type="component" value="Unassembled WGS sequence"/>
</dbReference>
<dbReference type="Gene3D" id="3.90.1580.10">
    <property type="entry name" value="paralog of FGE (formylglycine-generating enzyme)"/>
    <property type="match status" value="1"/>
</dbReference>
<dbReference type="Pfam" id="PF03781">
    <property type="entry name" value="FGE-sulfatase"/>
    <property type="match status" value="1"/>
</dbReference>
<comment type="caution">
    <text evidence="3">The sequence shown here is derived from an EMBL/GenBank/DDBJ whole genome shotgun (WGS) entry which is preliminary data.</text>
</comment>
<evidence type="ECO:0000313" key="3">
    <source>
        <dbReference type="EMBL" id="RAI98714.1"/>
    </source>
</evidence>
<dbReference type="PANTHER" id="PTHR23150">
    <property type="entry name" value="SULFATASE MODIFYING FACTOR 1, 2"/>
    <property type="match status" value="1"/>
</dbReference>